<feature type="signal peptide" evidence="2">
    <location>
        <begin position="1"/>
        <end position="26"/>
    </location>
</feature>
<feature type="compositionally biased region" description="Polar residues" evidence="1">
    <location>
        <begin position="106"/>
        <end position="117"/>
    </location>
</feature>
<proteinExistence type="predicted"/>
<evidence type="ECO:0000313" key="3">
    <source>
        <dbReference type="EMBL" id="EGD73241.1"/>
    </source>
</evidence>
<keyword evidence="2" id="KW-0732">Signal</keyword>
<dbReference type="EMBL" id="GL832965">
    <property type="protein sequence ID" value="EGD73241.1"/>
    <property type="molecule type" value="Genomic_DNA"/>
</dbReference>
<keyword evidence="4" id="KW-1185">Reference proteome</keyword>
<evidence type="ECO:0000256" key="1">
    <source>
        <dbReference type="SAM" id="MobiDB-lite"/>
    </source>
</evidence>
<reference evidence="3" key="1">
    <citation type="submission" date="2009-08" db="EMBL/GenBank/DDBJ databases">
        <title>Annotation of Salpingoeca rosetta.</title>
        <authorList>
            <consortium name="The Broad Institute Genome Sequencing Platform"/>
            <person name="Russ C."/>
            <person name="Cuomo C."/>
            <person name="Burger G."/>
            <person name="Gray M.W."/>
            <person name="Holland P.W.H."/>
            <person name="King N."/>
            <person name="Lang F.B.F."/>
            <person name="Roger A.J."/>
            <person name="Ruiz-Trillo I."/>
            <person name="Young S.K."/>
            <person name="Zeng Q."/>
            <person name="Gargeya S."/>
            <person name="Alvarado L."/>
            <person name="Berlin A."/>
            <person name="Chapman S.B."/>
            <person name="Chen Z."/>
            <person name="Freedman E."/>
            <person name="Gellesch M."/>
            <person name="Goldberg J."/>
            <person name="Griggs A."/>
            <person name="Gujja S."/>
            <person name="Heilman E."/>
            <person name="Heiman D."/>
            <person name="Howarth C."/>
            <person name="Mehta T."/>
            <person name="Neiman D."/>
            <person name="Pearson M."/>
            <person name="Roberts A."/>
            <person name="Saif S."/>
            <person name="Shea T."/>
            <person name="Shenoy N."/>
            <person name="Sisk P."/>
            <person name="Stolte C."/>
            <person name="Sykes S."/>
            <person name="White J."/>
            <person name="Yandava C."/>
            <person name="Haas B."/>
            <person name="Nusbaum C."/>
            <person name="Birren B."/>
        </authorList>
    </citation>
    <scope>NUCLEOTIDE SEQUENCE [LARGE SCALE GENOMIC DNA]</scope>
    <source>
        <strain evidence="3">ATCC 50818</strain>
    </source>
</reference>
<name>F2U938_SALR5</name>
<dbReference type="RefSeq" id="XP_004994272.1">
    <property type="nucleotide sequence ID" value="XM_004994215.1"/>
</dbReference>
<accession>F2U938</accession>
<feature type="chain" id="PRO_5003290841" evidence="2">
    <location>
        <begin position="27"/>
        <end position="825"/>
    </location>
</feature>
<organism evidence="4">
    <name type="scientific">Salpingoeca rosetta (strain ATCC 50818 / BSB-021)</name>
    <dbReference type="NCBI Taxonomy" id="946362"/>
    <lineage>
        <taxon>Eukaryota</taxon>
        <taxon>Choanoflagellata</taxon>
        <taxon>Craspedida</taxon>
        <taxon>Salpingoecidae</taxon>
        <taxon>Salpingoeca</taxon>
    </lineage>
</organism>
<dbReference type="InParanoid" id="F2U938"/>
<dbReference type="GeneID" id="16074851"/>
<dbReference type="KEGG" id="sre:PTSG_04957"/>
<gene>
    <name evidence="3" type="ORF">PTSG_04957</name>
</gene>
<dbReference type="Proteomes" id="UP000007799">
    <property type="component" value="Unassembled WGS sequence"/>
</dbReference>
<protein>
    <submittedName>
        <fullName evidence="3">Uncharacterized protein</fullName>
    </submittedName>
</protein>
<feature type="region of interest" description="Disordered" evidence="1">
    <location>
        <begin position="38"/>
        <end position="144"/>
    </location>
</feature>
<sequence length="825" mass="92780">MAPSRGRKACAVLLITALLSSTYIWAVHWRTDLEDHTRRGQPGLVEDARTSLRPPPRLADNTDSGGGSSSARNPPSVKLAIARHQEQQEQQQGSREGSRGARQGDGTAQNSVNTTAGIQEAPLPEQCLPPPTLGEGENGDDDVRALQSRPFPAGLRWNPCLNNGCFMPSGVRHDLLSPRCMAAALAEDMAQQRVDGPEVTITHVINPFPNKGRDPQYFWTLDALQAAQEYAAPFGIRVETLAITFQNEHVDLPPGIKPLKVLCNWRTGHCVTRKRWGGLYTREDPVYAAMLPDVWQLGYYYGRGRLFIFTNYDIIVRKDFYVKLVELFQQDDSVTVIDNLRRDMVVPVSTNISAWTVTDIFNWRGTSKHPGHDCFVLPRAMLPCLQYGEFMMGMGYWGQALITSMRQMLEQYGLKILVDTFHITRHLGHRTGSKEQFIGAGKDWKEAHEQQMEHNHWQHVKIHFRLKANRESHEANLQGARTVDYTTMNVTSYLRSINPLADVVPRAPLQGAPAAGFERVGAPAHCRAFMAHVPAQPSRRLPPLLWIAPGVDAVHVRRVIEFSTGHHVGSAYTRPSLVHELPGEDHCDRSVIAVHVDGDLHSHDDLFSAAFSGQCNKCSKMLRGRPFEEGVFVVGDPYELIINQFAALKSQDVRGFTLEFSQQSFPEKEFRKQFQRVLKSLVSALQQAQLFTQREDTQGKRVVVSVEEMYEPAAWQRAGQPVMQLLDATKGDMKRLACAPDLARRPLIMEVYQRWLLMAPEKDARAPDPTVEDRDETPQRTRAFNVDAFWTQNPELACQVHRQVAPLYAALRAAYTSRCPEEQAG</sequence>
<evidence type="ECO:0000256" key="2">
    <source>
        <dbReference type="SAM" id="SignalP"/>
    </source>
</evidence>
<dbReference type="AlphaFoldDB" id="F2U938"/>
<evidence type="ECO:0000313" key="4">
    <source>
        <dbReference type="Proteomes" id="UP000007799"/>
    </source>
</evidence>